<name>A0A1T5MF82_9BACT</name>
<dbReference type="GO" id="GO:0003677">
    <property type="term" value="F:DNA binding"/>
    <property type="evidence" value="ECO:0007669"/>
    <property type="project" value="InterPro"/>
</dbReference>
<reference evidence="3 4" key="1">
    <citation type="submission" date="2017-02" db="EMBL/GenBank/DDBJ databases">
        <authorList>
            <person name="Peterson S.W."/>
        </authorList>
    </citation>
    <scope>NUCLEOTIDE SEQUENCE [LARGE SCALE GENOMIC DNA]</scope>
    <source>
        <strain evidence="3 4">DSM 25262</strain>
    </source>
</reference>
<dbReference type="STRING" id="688867.SAMN05660236_5271"/>
<dbReference type="GO" id="GO:0006313">
    <property type="term" value="P:DNA transposition"/>
    <property type="evidence" value="ECO:0007669"/>
    <property type="project" value="InterPro"/>
</dbReference>
<dbReference type="InterPro" id="IPR002686">
    <property type="entry name" value="Transposase_17"/>
</dbReference>
<evidence type="ECO:0000313" key="4">
    <source>
        <dbReference type="Proteomes" id="UP000190961"/>
    </source>
</evidence>
<dbReference type="Proteomes" id="UP000190961">
    <property type="component" value="Unassembled WGS sequence"/>
</dbReference>
<sequence>MPLSLRKVSRLEDSDGSTQEEDKIQRSLGQRNRYLLLQKHMSVRKEITEYSGIYFITFTCCQWLPLFEICNGYDSIYKWFDYLKRKGHYITGYVIMPNHIHALLAFRNTQGQSINAIIGNGKRFIAYELIAKLKEQANDDILDKLSSSVKKNERLRGKLHEVFEPSFDWKECSSDKFLQQKLNYIHENPCRGKWNLVQQSQDYMHSSAQYYISGNQGIYLRPCWCSSPTSR</sequence>
<organism evidence="3 4">
    <name type="scientific">Ohtaekwangia koreensis</name>
    <dbReference type="NCBI Taxonomy" id="688867"/>
    <lineage>
        <taxon>Bacteria</taxon>
        <taxon>Pseudomonadati</taxon>
        <taxon>Bacteroidota</taxon>
        <taxon>Cytophagia</taxon>
        <taxon>Cytophagales</taxon>
        <taxon>Fulvivirgaceae</taxon>
        <taxon>Ohtaekwangia</taxon>
    </lineage>
</organism>
<gene>
    <name evidence="3" type="ORF">SAMN05660236_5271</name>
</gene>
<dbReference type="InterPro" id="IPR036515">
    <property type="entry name" value="Transposase_17_sf"/>
</dbReference>
<evidence type="ECO:0000256" key="1">
    <source>
        <dbReference type="SAM" id="MobiDB-lite"/>
    </source>
</evidence>
<dbReference type="GO" id="GO:0004803">
    <property type="term" value="F:transposase activity"/>
    <property type="evidence" value="ECO:0007669"/>
    <property type="project" value="InterPro"/>
</dbReference>
<dbReference type="EMBL" id="FUZU01000004">
    <property type="protein sequence ID" value="SKC86852.1"/>
    <property type="molecule type" value="Genomic_DNA"/>
</dbReference>
<feature type="domain" description="Transposase IS200-like" evidence="2">
    <location>
        <begin position="49"/>
        <end position="188"/>
    </location>
</feature>
<dbReference type="SUPFAM" id="SSF143422">
    <property type="entry name" value="Transposase IS200-like"/>
    <property type="match status" value="1"/>
</dbReference>
<dbReference type="AlphaFoldDB" id="A0A1T5MF82"/>
<evidence type="ECO:0000259" key="2">
    <source>
        <dbReference type="SMART" id="SM01321"/>
    </source>
</evidence>
<feature type="region of interest" description="Disordered" evidence="1">
    <location>
        <begin position="1"/>
        <end position="23"/>
    </location>
</feature>
<evidence type="ECO:0000313" key="3">
    <source>
        <dbReference type="EMBL" id="SKC86852.1"/>
    </source>
</evidence>
<dbReference type="SMART" id="SM01321">
    <property type="entry name" value="Y1_Tnp"/>
    <property type="match status" value="1"/>
</dbReference>
<keyword evidence="4" id="KW-1185">Reference proteome</keyword>
<proteinExistence type="predicted"/>
<accession>A0A1T5MF82</accession>
<dbReference type="Gene3D" id="3.30.70.1290">
    <property type="entry name" value="Transposase IS200-like"/>
    <property type="match status" value="1"/>
</dbReference>
<protein>
    <recommendedName>
        <fullName evidence="2">Transposase IS200-like domain-containing protein</fullName>
    </recommendedName>
</protein>